<feature type="signal peptide" evidence="1">
    <location>
        <begin position="1"/>
        <end position="19"/>
    </location>
</feature>
<evidence type="ECO:0000313" key="2">
    <source>
        <dbReference type="EMBL" id="KAK7073120.1"/>
    </source>
</evidence>
<accession>A0AAN9A5I3</accession>
<reference evidence="2 3" key="1">
    <citation type="submission" date="2023-11" db="EMBL/GenBank/DDBJ databases">
        <title>Halocaridina rubra genome assembly.</title>
        <authorList>
            <person name="Smith C."/>
        </authorList>
    </citation>
    <scope>NUCLEOTIDE SEQUENCE [LARGE SCALE GENOMIC DNA]</scope>
    <source>
        <strain evidence="2">EP-1</strain>
        <tissue evidence="2">Whole</tissue>
    </source>
</reference>
<gene>
    <name evidence="2" type="ORF">SK128_013401</name>
</gene>
<evidence type="ECO:0000256" key="1">
    <source>
        <dbReference type="SAM" id="SignalP"/>
    </source>
</evidence>
<evidence type="ECO:0000313" key="3">
    <source>
        <dbReference type="Proteomes" id="UP001381693"/>
    </source>
</evidence>
<name>A0AAN9A5I3_HALRR</name>
<keyword evidence="3" id="KW-1185">Reference proteome</keyword>
<dbReference type="EMBL" id="JAXCGZ010013253">
    <property type="protein sequence ID" value="KAK7073120.1"/>
    <property type="molecule type" value="Genomic_DNA"/>
</dbReference>
<dbReference type="Proteomes" id="UP001381693">
    <property type="component" value="Unassembled WGS sequence"/>
</dbReference>
<sequence>MYSKITILLSFCLALGTSAPQTYEAIGVLQPQTPDDGSLGSYDKLVSATINLLPDIADVFERVSRDHKPNDPLRVQEIFMDFMPITRKVMRATEEVDGRSFSEDEWHRFNAAEAVMPSVLTFMNNLREMDFFGVNQDDSNGVFV</sequence>
<organism evidence="2 3">
    <name type="scientific">Halocaridina rubra</name>
    <name type="common">Hawaiian red shrimp</name>
    <dbReference type="NCBI Taxonomy" id="373956"/>
    <lineage>
        <taxon>Eukaryota</taxon>
        <taxon>Metazoa</taxon>
        <taxon>Ecdysozoa</taxon>
        <taxon>Arthropoda</taxon>
        <taxon>Crustacea</taxon>
        <taxon>Multicrustacea</taxon>
        <taxon>Malacostraca</taxon>
        <taxon>Eumalacostraca</taxon>
        <taxon>Eucarida</taxon>
        <taxon>Decapoda</taxon>
        <taxon>Pleocyemata</taxon>
        <taxon>Caridea</taxon>
        <taxon>Atyoidea</taxon>
        <taxon>Atyidae</taxon>
        <taxon>Halocaridina</taxon>
    </lineage>
</organism>
<feature type="chain" id="PRO_5042857129" evidence="1">
    <location>
        <begin position="20"/>
        <end position="144"/>
    </location>
</feature>
<keyword evidence="1" id="KW-0732">Signal</keyword>
<comment type="caution">
    <text evidence="2">The sequence shown here is derived from an EMBL/GenBank/DDBJ whole genome shotgun (WGS) entry which is preliminary data.</text>
</comment>
<proteinExistence type="predicted"/>
<protein>
    <submittedName>
        <fullName evidence="2">Uncharacterized protein</fullName>
    </submittedName>
</protein>
<dbReference type="AlphaFoldDB" id="A0AAN9A5I3"/>